<evidence type="ECO:0000256" key="9">
    <source>
        <dbReference type="ARBA" id="ARBA00023146"/>
    </source>
</evidence>
<dbReference type="SUPFAM" id="SSF81271">
    <property type="entry name" value="TGS-like"/>
    <property type="match status" value="1"/>
</dbReference>
<dbReference type="FunFam" id="3.30.930.10:FF:000009">
    <property type="entry name" value="Threonine--tRNA ligase 2, cytoplasmic"/>
    <property type="match status" value="1"/>
</dbReference>
<dbReference type="FunFam" id="3.30.980.10:FF:000003">
    <property type="entry name" value="Threonine--tRNA ligase, cytoplasmic"/>
    <property type="match status" value="1"/>
</dbReference>
<dbReference type="CDD" id="cd01667">
    <property type="entry name" value="TGS_ThrRS"/>
    <property type="match status" value="1"/>
</dbReference>
<dbReference type="InterPro" id="IPR018163">
    <property type="entry name" value="Thr/Ala-tRNA-synth_IIc_edit"/>
</dbReference>
<dbReference type="InterPro" id="IPR045864">
    <property type="entry name" value="aa-tRNA-synth_II/BPL/LPL"/>
</dbReference>
<dbReference type="InterPro" id="IPR033728">
    <property type="entry name" value="ThrRS_core"/>
</dbReference>
<dbReference type="HAMAP" id="MF_00184">
    <property type="entry name" value="Thr_tRNA_synth"/>
    <property type="match status" value="1"/>
</dbReference>
<dbReference type="Gene3D" id="3.10.20.30">
    <property type="match status" value="1"/>
</dbReference>
<dbReference type="InterPro" id="IPR012947">
    <property type="entry name" value="tRNA_SAD"/>
</dbReference>
<accession>T1KXC7</accession>
<dbReference type="Gene3D" id="3.30.980.10">
    <property type="entry name" value="Threonyl-trna Synthetase, Chain A, domain 2"/>
    <property type="match status" value="1"/>
</dbReference>
<keyword evidence="7" id="KW-0067">ATP-binding</keyword>
<evidence type="ECO:0000256" key="6">
    <source>
        <dbReference type="ARBA" id="ARBA00022741"/>
    </source>
</evidence>
<dbReference type="SUPFAM" id="SSF52954">
    <property type="entry name" value="Class II aaRS ABD-related"/>
    <property type="match status" value="1"/>
</dbReference>
<protein>
    <recommendedName>
        <fullName evidence="3">threonine--tRNA ligase</fullName>
        <ecNumber evidence="3">6.1.1.3</ecNumber>
    </recommendedName>
    <alternativeName>
        <fullName evidence="10">Threonyl-tRNA synthetase</fullName>
    </alternativeName>
</protein>
<evidence type="ECO:0000256" key="3">
    <source>
        <dbReference type="ARBA" id="ARBA00013163"/>
    </source>
</evidence>
<evidence type="ECO:0000259" key="12">
    <source>
        <dbReference type="PROSITE" id="PS50862"/>
    </source>
</evidence>
<dbReference type="eggNOG" id="KOG1637">
    <property type="taxonomic scope" value="Eukaryota"/>
</dbReference>
<evidence type="ECO:0000256" key="4">
    <source>
        <dbReference type="ARBA" id="ARBA00022490"/>
    </source>
</evidence>
<evidence type="ECO:0000256" key="8">
    <source>
        <dbReference type="ARBA" id="ARBA00022917"/>
    </source>
</evidence>
<dbReference type="EC" id="6.1.1.3" evidence="3"/>
<evidence type="ECO:0000256" key="5">
    <source>
        <dbReference type="ARBA" id="ARBA00022598"/>
    </source>
</evidence>
<dbReference type="GO" id="GO:0005739">
    <property type="term" value="C:mitochondrion"/>
    <property type="evidence" value="ECO:0007669"/>
    <property type="project" value="TreeGrafter"/>
</dbReference>
<dbReference type="HOGENOM" id="CLU_008554_0_3_1"/>
<dbReference type="Gene3D" id="3.40.50.800">
    <property type="entry name" value="Anticodon-binding domain"/>
    <property type="match status" value="1"/>
</dbReference>
<dbReference type="NCBIfam" id="TIGR00418">
    <property type="entry name" value="thrS"/>
    <property type="match status" value="1"/>
</dbReference>
<evidence type="ECO:0000256" key="2">
    <source>
        <dbReference type="ARBA" id="ARBA00008226"/>
    </source>
</evidence>
<dbReference type="Proteomes" id="UP000015104">
    <property type="component" value="Unassembled WGS sequence"/>
</dbReference>
<dbReference type="EnsemblMetazoa" id="tetur25g01910.1">
    <property type="protein sequence ID" value="tetur25g01910.1"/>
    <property type="gene ID" value="tetur25g01910"/>
</dbReference>
<dbReference type="PROSITE" id="PS50862">
    <property type="entry name" value="AA_TRNA_LIGASE_II"/>
    <property type="match status" value="1"/>
</dbReference>
<evidence type="ECO:0000256" key="11">
    <source>
        <dbReference type="ARBA" id="ARBA00049515"/>
    </source>
</evidence>
<keyword evidence="9" id="KW-0030">Aminoacyl-tRNA synthetase</keyword>
<dbReference type="Pfam" id="PF02824">
    <property type="entry name" value="TGS"/>
    <property type="match status" value="1"/>
</dbReference>
<dbReference type="InterPro" id="IPR002320">
    <property type="entry name" value="Thr-tRNA-ligase_IIa"/>
</dbReference>
<dbReference type="InterPro" id="IPR006195">
    <property type="entry name" value="aa-tRNA-synth_II"/>
</dbReference>
<keyword evidence="6" id="KW-0547">Nucleotide-binding</keyword>
<dbReference type="InterPro" id="IPR012676">
    <property type="entry name" value="TGS-like"/>
</dbReference>
<dbReference type="PRINTS" id="PR01047">
    <property type="entry name" value="TRNASYNTHTHR"/>
</dbReference>
<dbReference type="STRING" id="32264.T1KXC7"/>
<feature type="domain" description="Aminoacyl-transfer RNA synthetases class-II family profile" evidence="12">
    <location>
        <begin position="305"/>
        <end position="605"/>
    </location>
</feature>
<reference evidence="15" key="1">
    <citation type="submission" date="2011-08" db="EMBL/GenBank/DDBJ databases">
        <authorList>
            <person name="Rombauts S."/>
        </authorList>
    </citation>
    <scope>NUCLEOTIDE SEQUENCE</scope>
    <source>
        <strain evidence="15">London</strain>
    </source>
</reference>
<dbReference type="SUPFAM" id="SSF55681">
    <property type="entry name" value="Class II aaRS and biotin synthetases"/>
    <property type="match status" value="1"/>
</dbReference>
<evidence type="ECO:0000256" key="10">
    <source>
        <dbReference type="ARBA" id="ARBA00031900"/>
    </source>
</evidence>
<organism evidence="14 15">
    <name type="scientific">Tetranychus urticae</name>
    <name type="common">Two-spotted spider mite</name>
    <dbReference type="NCBI Taxonomy" id="32264"/>
    <lineage>
        <taxon>Eukaryota</taxon>
        <taxon>Metazoa</taxon>
        <taxon>Ecdysozoa</taxon>
        <taxon>Arthropoda</taxon>
        <taxon>Chelicerata</taxon>
        <taxon>Arachnida</taxon>
        <taxon>Acari</taxon>
        <taxon>Acariformes</taxon>
        <taxon>Trombidiformes</taxon>
        <taxon>Prostigmata</taxon>
        <taxon>Eleutherengona</taxon>
        <taxon>Raphignathae</taxon>
        <taxon>Tetranychoidea</taxon>
        <taxon>Tetranychidae</taxon>
        <taxon>Tetranychus</taxon>
    </lineage>
</organism>
<dbReference type="SMART" id="SM00863">
    <property type="entry name" value="tRNA_SAD"/>
    <property type="match status" value="1"/>
</dbReference>
<evidence type="ECO:0000313" key="15">
    <source>
        <dbReference type="Proteomes" id="UP000015104"/>
    </source>
</evidence>
<dbReference type="GO" id="GO:0006435">
    <property type="term" value="P:threonyl-tRNA aminoacylation"/>
    <property type="evidence" value="ECO:0007669"/>
    <property type="project" value="InterPro"/>
</dbReference>
<dbReference type="InterPro" id="IPR047246">
    <property type="entry name" value="ThrRS_anticodon"/>
</dbReference>
<dbReference type="PANTHER" id="PTHR11451">
    <property type="entry name" value="THREONINE-TRNA LIGASE"/>
    <property type="match status" value="1"/>
</dbReference>
<dbReference type="PROSITE" id="PS51880">
    <property type="entry name" value="TGS"/>
    <property type="match status" value="1"/>
</dbReference>
<evidence type="ECO:0000256" key="7">
    <source>
        <dbReference type="ARBA" id="ARBA00022840"/>
    </source>
</evidence>
<dbReference type="FunFam" id="3.40.50.800:FF:000003">
    <property type="entry name" value="Threonine--tRNA ligase 2, cytoplasmic"/>
    <property type="match status" value="1"/>
</dbReference>
<sequence>MTVSSVVASESATQQIKTPLKELSPSPEFIEHRLKLWDKFKSIYLAELATKEPKLIKISCIDKDGNLKTLEGLESWKTTPIDVAKKVGSKSWVESIIISKVNGKLWDLERPLEEDCSIELIKFDDDTGKAVFWHSTAHVLGEALERLYGSHLCYGPPIENGFYYDMYMIHKSSTVSLHHFPQIENLMKTICNEKQPFERLELTKEQLLEMFNYNQFKVRILNEKVKEDRTTVYRCGSLIDLCLGPHIKHTGLIKALKVTKSSATHWEGDVSREQLQRVYGISFPDTKQMKEWERFQEEAAKRDHRKIGVAQDLFFFHEFSRGSAFFTPYGAYIYNNLIEFIRKEYRMRGFKEVISPNIYNTKLWETSGHWQHYKDNMFVFDLDEEKYALKPMNCPGHCLIFDSRTRSWKDLPIKFADFGVLHRNEVSGALSGLTRVRRFQQDDAHIFCSYSQIEKEILECLQFMQDVYSTLGFTFDMVLSTRPDSYIGELSIWNNAEESLKNALNASGNKWGLNPGDGAFYGPKIDITVKDALKRPFQCATIQLDFQLPIRFNLSYIGPDGEKHKPVIIHRAIFGSVERFIAILTENFAGKWPFWLSPKQAILIPVAEPFVEYAESVRSKLYLAGFEAEIEADPGLSLNKKVRNAQLDKFNFILVVGEKEKENDSVNVRTRDNVVRGEFKVDDLIEKFKRFKEQRLLKAEDEF</sequence>
<dbReference type="InterPro" id="IPR012675">
    <property type="entry name" value="Beta-grasp_dom_sf"/>
</dbReference>
<keyword evidence="8" id="KW-0648">Protein biosynthesis</keyword>
<evidence type="ECO:0000259" key="13">
    <source>
        <dbReference type="PROSITE" id="PS51880"/>
    </source>
</evidence>
<keyword evidence="4" id="KW-0963">Cytoplasm</keyword>
<dbReference type="InterPro" id="IPR004154">
    <property type="entry name" value="Anticodon-bd"/>
</dbReference>
<keyword evidence="15" id="KW-1185">Reference proteome</keyword>
<dbReference type="Pfam" id="PF00587">
    <property type="entry name" value="tRNA-synt_2b"/>
    <property type="match status" value="1"/>
</dbReference>
<dbReference type="GO" id="GO:0005524">
    <property type="term" value="F:ATP binding"/>
    <property type="evidence" value="ECO:0007669"/>
    <property type="project" value="UniProtKB-KW"/>
</dbReference>
<proteinExistence type="inferred from homology"/>
<name>T1KXC7_TETUR</name>
<keyword evidence="5" id="KW-0436">Ligase</keyword>
<dbReference type="CDD" id="cd00860">
    <property type="entry name" value="ThrRS_anticodon"/>
    <property type="match status" value="1"/>
</dbReference>
<dbReference type="FunFam" id="3.10.20.30:FF:000006">
    <property type="entry name" value="Threonine--tRNA ligase, cytoplasmic"/>
    <property type="match status" value="1"/>
</dbReference>
<dbReference type="AlphaFoldDB" id="T1KXC7"/>
<dbReference type="InterPro" id="IPR002314">
    <property type="entry name" value="aa-tRNA-synt_IIb"/>
</dbReference>
<dbReference type="InterPro" id="IPR036621">
    <property type="entry name" value="Anticodon-bd_dom_sf"/>
</dbReference>
<evidence type="ECO:0000256" key="1">
    <source>
        <dbReference type="ARBA" id="ARBA00004496"/>
    </source>
</evidence>
<comment type="catalytic activity">
    <reaction evidence="11">
        <text>tRNA(Thr) + L-threonine + ATP = L-threonyl-tRNA(Thr) + AMP + diphosphate + H(+)</text>
        <dbReference type="Rhea" id="RHEA:24624"/>
        <dbReference type="Rhea" id="RHEA-COMP:9670"/>
        <dbReference type="Rhea" id="RHEA-COMP:9704"/>
        <dbReference type="ChEBI" id="CHEBI:15378"/>
        <dbReference type="ChEBI" id="CHEBI:30616"/>
        <dbReference type="ChEBI" id="CHEBI:33019"/>
        <dbReference type="ChEBI" id="CHEBI:57926"/>
        <dbReference type="ChEBI" id="CHEBI:78442"/>
        <dbReference type="ChEBI" id="CHEBI:78534"/>
        <dbReference type="ChEBI" id="CHEBI:456215"/>
        <dbReference type="EC" id="6.1.1.3"/>
    </reaction>
</comment>
<evidence type="ECO:0000313" key="14">
    <source>
        <dbReference type="EnsemblMetazoa" id="tetur25g01910.1"/>
    </source>
</evidence>
<dbReference type="CDD" id="cd00771">
    <property type="entry name" value="ThrRS_core"/>
    <property type="match status" value="1"/>
</dbReference>
<reference evidence="14" key="2">
    <citation type="submission" date="2015-06" db="UniProtKB">
        <authorList>
            <consortium name="EnsemblMetazoa"/>
        </authorList>
    </citation>
    <scope>IDENTIFICATION</scope>
</reference>
<dbReference type="SUPFAM" id="SSF55186">
    <property type="entry name" value="ThrRS/AlaRS common domain"/>
    <property type="match status" value="1"/>
</dbReference>
<dbReference type="EMBL" id="CAEY01000677">
    <property type="status" value="NOT_ANNOTATED_CDS"/>
    <property type="molecule type" value="Genomic_DNA"/>
</dbReference>
<dbReference type="Gene3D" id="3.30.930.10">
    <property type="entry name" value="Bira Bifunctional Protein, Domain 2"/>
    <property type="match status" value="1"/>
</dbReference>
<dbReference type="PANTHER" id="PTHR11451:SF46">
    <property type="entry name" value="THREONINE--TRNA LIGASE"/>
    <property type="match status" value="1"/>
</dbReference>
<dbReference type="Pfam" id="PF07973">
    <property type="entry name" value="tRNA_SAD"/>
    <property type="match status" value="1"/>
</dbReference>
<comment type="similarity">
    <text evidence="2">Belongs to the class-II aminoacyl-tRNA synthetase family.</text>
</comment>
<comment type="subcellular location">
    <subcellularLocation>
        <location evidence="1">Cytoplasm</location>
    </subcellularLocation>
</comment>
<feature type="domain" description="TGS" evidence="13">
    <location>
        <begin position="54"/>
        <end position="122"/>
    </location>
</feature>
<dbReference type="Pfam" id="PF03129">
    <property type="entry name" value="HGTP_anticodon"/>
    <property type="match status" value="1"/>
</dbReference>
<dbReference type="GO" id="GO:0004829">
    <property type="term" value="F:threonine-tRNA ligase activity"/>
    <property type="evidence" value="ECO:0007669"/>
    <property type="project" value="UniProtKB-EC"/>
</dbReference>
<dbReference type="InterPro" id="IPR004095">
    <property type="entry name" value="TGS"/>
</dbReference>